<evidence type="ECO:0000313" key="2">
    <source>
        <dbReference type="EMBL" id="KAH0821693.1"/>
    </source>
</evidence>
<sequence length="403" mass="45592">MEYACKFTELTRDYLKKSKSSRYDKAIDPNEEKHVQGSSRRDFVDVFAYGVLVCEVLKTKSDDDVSSLTSFRDLCKNELHSIDVAARPKLSSLLQHEFFNHEFIIIHSFLVELPLKSDEEKTQFFHSLVERLKAFPEVTVASQFGNLLLSRLVLLNKTAQDELLPFLLCPREGGEDGTSNFFTEDTFRKYLAPKLLEIFCVRDAQIRLLLLNHFKHFVHIFTKDELQTCILPELLVGVKDTNDHLVSVTLRTLADLVPILGAATVIGGKRGKLFTDGRPVTHPGRRPRRISKRHDPPPDPTLNNPIIQTHHVMMNLPERPRPDGEEGETSAEEAEQSVEGDLDNWEDWGETNPVQENGETSSVHTSESTPSIFESHDQNGAAQEAVVQGVVAIAVRKKSERRV</sequence>
<feature type="compositionally biased region" description="Basic residues" evidence="1">
    <location>
        <begin position="283"/>
        <end position="292"/>
    </location>
</feature>
<dbReference type="Gene3D" id="1.25.10.10">
    <property type="entry name" value="Leucine-rich Repeat Variant"/>
    <property type="match status" value="1"/>
</dbReference>
<proteinExistence type="predicted"/>
<dbReference type="AlphaFoldDB" id="A0A8J6LJV4"/>
<organism evidence="2 3">
    <name type="scientific">Tenebrio molitor</name>
    <name type="common">Yellow mealworm beetle</name>
    <dbReference type="NCBI Taxonomy" id="7067"/>
    <lineage>
        <taxon>Eukaryota</taxon>
        <taxon>Metazoa</taxon>
        <taxon>Ecdysozoa</taxon>
        <taxon>Arthropoda</taxon>
        <taxon>Hexapoda</taxon>
        <taxon>Insecta</taxon>
        <taxon>Pterygota</taxon>
        <taxon>Neoptera</taxon>
        <taxon>Endopterygota</taxon>
        <taxon>Coleoptera</taxon>
        <taxon>Polyphaga</taxon>
        <taxon>Cucujiformia</taxon>
        <taxon>Tenebrionidae</taxon>
        <taxon>Tenebrio</taxon>
    </lineage>
</organism>
<evidence type="ECO:0000256" key="1">
    <source>
        <dbReference type="SAM" id="MobiDB-lite"/>
    </source>
</evidence>
<evidence type="ECO:0008006" key="4">
    <source>
        <dbReference type="Google" id="ProtNLM"/>
    </source>
</evidence>
<dbReference type="InterPro" id="IPR051177">
    <property type="entry name" value="CIK-Related_Protein"/>
</dbReference>
<dbReference type="Proteomes" id="UP000719412">
    <property type="component" value="Unassembled WGS sequence"/>
</dbReference>
<feature type="compositionally biased region" description="Acidic residues" evidence="1">
    <location>
        <begin position="325"/>
        <end position="349"/>
    </location>
</feature>
<gene>
    <name evidence="2" type="ORF">GEV33_001098</name>
</gene>
<comment type="caution">
    <text evidence="2">The sequence shown here is derived from an EMBL/GenBank/DDBJ whole genome shotgun (WGS) entry which is preliminary data.</text>
</comment>
<reference evidence="2" key="2">
    <citation type="submission" date="2021-08" db="EMBL/GenBank/DDBJ databases">
        <authorList>
            <person name="Eriksson T."/>
        </authorList>
    </citation>
    <scope>NUCLEOTIDE SEQUENCE</scope>
    <source>
        <strain evidence="2">Stoneville</strain>
        <tissue evidence="2">Whole head</tissue>
    </source>
</reference>
<accession>A0A8J6LJV4</accession>
<dbReference type="InterPro" id="IPR011989">
    <property type="entry name" value="ARM-like"/>
</dbReference>
<evidence type="ECO:0000313" key="3">
    <source>
        <dbReference type="Proteomes" id="UP000719412"/>
    </source>
</evidence>
<dbReference type="PANTHER" id="PTHR12984:SF15">
    <property type="entry name" value="PROTEIN-ASSOCIATING WITH THE CARBOXYL-TERMINAL DOMAIN OF EZRIN"/>
    <property type="match status" value="1"/>
</dbReference>
<name>A0A8J6LJV4_TENMO</name>
<dbReference type="PANTHER" id="PTHR12984">
    <property type="entry name" value="SCY1-RELATED S/T PROTEIN KINASE-LIKE"/>
    <property type="match status" value="1"/>
</dbReference>
<feature type="region of interest" description="Disordered" evidence="1">
    <location>
        <begin position="272"/>
        <end position="380"/>
    </location>
</feature>
<keyword evidence="3" id="KW-1185">Reference proteome</keyword>
<reference evidence="2" key="1">
    <citation type="journal article" date="2020" name="J Insects Food Feed">
        <title>The yellow mealworm (Tenebrio molitor) genome: a resource for the emerging insects as food and feed industry.</title>
        <authorList>
            <person name="Eriksson T."/>
            <person name="Andere A."/>
            <person name="Kelstrup H."/>
            <person name="Emery V."/>
            <person name="Picard C."/>
        </authorList>
    </citation>
    <scope>NUCLEOTIDE SEQUENCE</scope>
    <source>
        <strain evidence="2">Stoneville</strain>
        <tissue evidence="2">Whole head</tissue>
    </source>
</reference>
<feature type="compositionally biased region" description="Polar residues" evidence="1">
    <location>
        <begin position="352"/>
        <end position="372"/>
    </location>
</feature>
<protein>
    <recommendedName>
        <fullName evidence="4">Protein kinase domain-containing protein</fullName>
    </recommendedName>
</protein>
<dbReference type="EMBL" id="JABDTM020006694">
    <property type="protein sequence ID" value="KAH0821693.1"/>
    <property type="molecule type" value="Genomic_DNA"/>
</dbReference>